<dbReference type="EMBL" id="JBJURJ010000005">
    <property type="protein sequence ID" value="MFM9328552.1"/>
    <property type="molecule type" value="Genomic_DNA"/>
</dbReference>
<keyword evidence="1" id="KW-0378">Hydrolase</keyword>
<comment type="caution">
    <text evidence="1">The sequence shown here is derived from an EMBL/GenBank/DDBJ whole genome shotgun (WGS) entry which is preliminary data.</text>
</comment>
<evidence type="ECO:0000313" key="1">
    <source>
        <dbReference type="EMBL" id="MFM9328552.1"/>
    </source>
</evidence>
<reference evidence="1" key="1">
    <citation type="submission" date="2024-12" db="EMBL/GenBank/DDBJ databases">
        <authorList>
            <person name="Wu N."/>
        </authorList>
    </citation>
    <scope>NUCLEOTIDE SEQUENCE</scope>
    <source>
        <strain evidence="1">P15</strain>
    </source>
</reference>
<evidence type="ECO:0000313" key="2">
    <source>
        <dbReference type="Proteomes" id="UP001631969"/>
    </source>
</evidence>
<sequence>MKIFKSEAGRQQVWESYNGLVTQWGVEVEEEDLETSFGTTHIIRAGSRDLPPLLLFHGVGDNSALMWVYNAKALAEHFHLIAVDTIGGPGKSRPNERYKRQGMDHKLWFGELLDGLGVEQAYAAGVSMGCLLVQILMVAWPGRIKGIVGMAGLPSLQSVKSHPLRSMTVFLPEALFPTEKNTRRLLLKLSGSNASVFTENELIMRHYGQLLRHFNKMAMTKHPQKRFTAEEGAIFSGRALFLVGDKDKIAYFPGCGQVLEALGIPYEILPDTGHGINHEQAEWVNQSMIKNLRHFGAKIVSQ</sequence>
<dbReference type="Proteomes" id="UP001631969">
    <property type="component" value="Unassembled WGS sequence"/>
</dbReference>
<proteinExistence type="predicted"/>
<keyword evidence="2" id="KW-1185">Reference proteome</keyword>
<protein>
    <submittedName>
        <fullName evidence="1">Alpha/beta fold hydrolase</fullName>
    </submittedName>
</protein>
<accession>A0ACC7NVZ8</accession>
<organism evidence="1 2">
    <name type="scientific">Paenibacillus mesotrionivorans</name>
    <dbReference type="NCBI Taxonomy" id="3160968"/>
    <lineage>
        <taxon>Bacteria</taxon>
        <taxon>Bacillati</taxon>
        <taxon>Bacillota</taxon>
        <taxon>Bacilli</taxon>
        <taxon>Bacillales</taxon>
        <taxon>Paenibacillaceae</taxon>
        <taxon>Paenibacillus</taxon>
    </lineage>
</organism>
<name>A0ACC7NVZ8_9BACL</name>
<gene>
    <name evidence="1" type="ORF">ACI1P1_09655</name>
</gene>